<dbReference type="Pfam" id="PF05524">
    <property type="entry name" value="PEP-utilisers_N"/>
    <property type="match status" value="1"/>
</dbReference>
<evidence type="ECO:0000256" key="4">
    <source>
        <dbReference type="ARBA" id="ARBA00004496"/>
    </source>
</evidence>
<dbReference type="GO" id="GO:0046872">
    <property type="term" value="F:metal ion binding"/>
    <property type="evidence" value="ECO:0007669"/>
    <property type="project" value="UniProtKB-KW"/>
</dbReference>
<evidence type="ECO:0000259" key="24">
    <source>
        <dbReference type="Pfam" id="PF05524"/>
    </source>
</evidence>
<evidence type="ECO:0000259" key="22">
    <source>
        <dbReference type="Pfam" id="PF00391"/>
    </source>
</evidence>
<evidence type="ECO:0000256" key="10">
    <source>
        <dbReference type="ARBA" id="ARBA00022597"/>
    </source>
</evidence>
<feature type="binding site" evidence="20">
    <location>
        <position position="451"/>
    </location>
    <ligand>
        <name>Mg(2+)</name>
        <dbReference type="ChEBI" id="CHEBI:18420"/>
    </ligand>
</feature>
<evidence type="ECO:0000256" key="15">
    <source>
        <dbReference type="ARBA" id="ARBA00022842"/>
    </source>
</evidence>
<evidence type="ECO:0000256" key="19">
    <source>
        <dbReference type="PIRSR" id="PIRSR000732-2"/>
    </source>
</evidence>
<gene>
    <name evidence="25" type="ordered locus">PPA0351</name>
</gene>
<evidence type="ECO:0000256" key="1">
    <source>
        <dbReference type="ARBA" id="ARBA00000683"/>
    </source>
</evidence>
<dbReference type="EnsemblBacteria" id="AAT82106">
    <property type="protein sequence ID" value="AAT82106"/>
    <property type="gene ID" value="PPA0351"/>
</dbReference>
<dbReference type="SUPFAM" id="SSF51621">
    <property type="entry name" value="Phosphoenolpyruvate/pyruvate domain"/>
    <property type="match status" value="1"/>
</dbReference>
<evidence type="ECO:0000256" key="9">
    <source>
        <dbReference type="ARBA" id="ARBA00022490"/>
    </source>
</evidence>
<protein>
    <recommendedName>
        <fullName evidence="7 17">Phosphoenolpyruvate-protein phosphotransferase</fullName>
        <ecNumber evidence="6 17">2.7.3.9</ecNumber>
    </recommendedName>
    <alternativeName>
        <fullName evidence="16 17">Phosphotransferase system, enzyme I</fullName>
    </alternativeName>
</protein>
<dbReference type="SUPFAM" id="SSF52009">
    <property type="entry name" value="Phosphohistidine domain"/>
    <property type="match status" value="1"/>
</dbReference>
<keyword evidence="14 17" id="KW-0418">Kinase</keyword>
<sequence length="572" mass="59485">MPSLRTCKPTRRPDPMRTLSGLGVSAGVGQAHALVVSPAPGLPASDPSRGAEADLAKVEAALGKVADRLDERSLHADPSALAVLQATAMMARDPGLLTSIKSHLSDGHGPAHALWAAFEDFCAQLSAAGGYLAERVTDLRNVRDRAVAVMQGLPEPGVPSFDSPVILVAEDLAPADTATLNPELVRGLITAAGGPTSHTAILASQIGIPAVVRCSEARDIEDGTPLALDGVTGTVLVEPDEASVSELTERANRRAEVLASAPDGDATLSDGERILVLANIGNPSDAPTAKKKGAEGVGLFRTEFLFLDRQDAPTIDEQTEAYATVLKTFDEGAKVVFRTLDVGADKPLAFADLGAEENPALGRRGLRLSQVRTDLIDAQLEALAKAAEQTGRDPYVMAPMVATKAEAEWFSSRARAAGIKTVGIMVEVPSTALRSSQVLESVDFASIGTNDLTQYAMAADRLQGELAELLTPWQPAVIQLVKATCDGAGERLIGVCGEAAGDPLLALVLVGVGVRSLSMAAGKITAVKAALSRHNLEQCRRIADAALAACSPEEARTAALKLADPSVEVLVS</sequence>
<dbReference type="NCBIfam" id="TIGR01417">
    <property type="entry name" value="PTS_I_fam"/>
    <property type="match status" value="1"/>
</dbReference>
<dbReference type="InterPro" id="IPR040442">
    <property type="entry name" value="Pyrv_kinase-like_dom_sf"/>
</dbReference>
<evidence type="ECO:0000256" key="18">
    <source>
        <dbReference type="PIRSR" id="PIRSR000732-1"/>
    </source>
</evidence>
<reference evidence="25 26" key="1">
    <citation type="journal article" date="2004" name="Science">
        <title>The complete genome sequence of Propionibacterium acnes, a commensal of human skin.</title>
        <authorList>
            <person name="Bruggemann H."/>
            <person name="Henne A."/>
            <person name="Hoster F."/>
            <person name="Liesegang H."/>
            <person name="Wiezer A."/>
            <person name="Strittmatter A."/>
            <person name="Hujer S."/>
            <person name="Durre P."/>
            <person name="Gottschalk G."/>
        </authorList>
    </citation>
    <scope>NUCLEOTIDE SEQUENCE [LARGE SCALE GENOMIC DNA]</scope>
    <source>
        <strain evidence="26">DSM 16379 / KPA171202</strain>
    </source>
</reference>
<dbReference type="Proteomes" id="UP000000603">
    <property type="component" value="Chromosome"/>
</dbReference>
<evidence type="ECO:0000256" key="3">
    <source>
        <dbReference type="ARBA" id="ARBA00002728"/>
    </source>
</evidence>
<comment type="function">
    <text evidence="3 17">General (non sugar-specific) component of the phosphoenolpyruvate-dependent sugar phosphotransferase system (sugar PTS). This major carbohydrate active-transport system catalyzes the phosphorylation of incoming sugar substrates concomitantly with their translocation across the cell membrane. Enzyme I transfers the phosphoryl group from phosphoenolpyruvate (PEP) to the phosphoryl carrier protein (HPr).</text>
</comment>
<dbReference type="Gene3D" id="1.10.274.10">
    <property type="entry name" value="PtsI, HPr-binding domain"/>
    <property type="match status" value="1"/>
</dbReference>
<keyword evidence="12 17" id="KW-0598">Phosphotransferase system</keyword>
<evidence type="ECO:0000256" key="21">
    <source>
        <dbReference type="SAM" id="MobiDB-lite"/>
    </source>
</evidence>
<evidence type="ECO:0000256" key="16">
    <source>
        <dbReference type="ARBA" id="ARBA00033235"/>
    </source>
</evidence>
<dbReference type="Pfam" id="PF00391">
    <property type="entry name" value="PEP-utilizers"/>
    <property type="match status" value="1"/>
</dbReference>
<dbReference type="PRINTS" id="PR01736">
    <property type="entry name" value="PHPHTRNFRASE"/>
</dbReference>
<evidence type="ECO:0000256" key="7">
    <source>
        <dbReference type="ARBA" id="ARBA00016544"/>
    </source>
</evidence>
<feature type="region of interest" description="Disordered" evidence="21">
    <location>
        <begin position="1"/>
        <end position="21"/>
    </location>
</feature>
<dbReference type="Gene3D" id="3.50.30.10">
    <property type="entry name" value="Phosphohistidine domain"/>
    <property type="match status" value="1"/>
</dbReference>
<dbReference type="GO" id="GO:0005737">
    <property type="term" value="C:cytoplasm"/>
    <property type="evidence" value="ECO:0007669"/>
    <property type="project" value="UniProtKB-SubCell"/>
</dbReference>
<evidence type="ECO:0000256" key="8">
    <source>
        <dbReference type="ARBA" id="ARBA00022448"/>
    </source>
</evidence>
<evidence type="ECO:0000259" key="23">
    <source>
        <dbReference type="Pfam" id="PF02896"/>
    </source>
</evidence>
<dbReference type="SUPFAM" id="SSF47831">
    <property type="entry name" value="Enzyme I of the PEP:sugar phosphotransferase system HPr-binding (sub)domain"/>
    <property type="match status" value="1"/>
</dbReference>
<keyword evidence="9 17" id="KW-0963">Cytoplasm</keyword>
<evidence type="ECO:0000256" key="13">
    <source>
        <dbReference type="ARBA" id="ARBA00022723"/>
    </source>
</evidence>
<dbReference type="AlphaFoldDB" id="Q6AAW0"/>
<evidence type="ECO:0000313" key="25">
    <source>
        <dbReference type="EMBL" id="AAT82106.1"/>
    </source>
</evidence>
<organism evidence="25 26">
    <name type="scientific">Cutibacterium acnes (strain DSM 16379 / KPA171202)</name>
    <name type="common">Propionibacterium acnes</name>
    <dbReference type="NCBI Taxonomy" id="267747"/>
    <lineage>
        <taxon>Bacteria</taxon>
        <taxon>Bacillati</taxon>
        <taxon>Actinomycetota</taxon>
        <taxon>Actinomycetes</taxon>
        <taxon>Propionibacteriales</taxon>
        <taxon>Propionibacteriaceae</taxon>
        <taxon>Cutibacterium</taxon>
    </lineage>
</organism>
<dbReference type="GO" id="GO:0009401">
    <property type="term" value="P:phosphoenolpyruvate-dependent sugar phosphotransferase system"/>
    <property type="evidence" value="ECO:0007669"/>
    <property type="project" value="UniProtKB-KW"/>
</dbReference>
<keyword evidence="15 17" id="KW-0460">Magnesium</keyword>
<dbReference type="PANTHER" id="PTHR46244:SF3">
    <property type="entry name" value="PHOSPHOENOLPYRUVATE-PROTEIN PHOSPHOTRANSFERASE"/>
    <property type="match status" value="1"/>
</dbReference>
<proteinExistence type="inferred from homology"/>
<name>Q6AAW0_CUTAK</name>
<comment type="catalytic activity">
    <reaction evidence="1 17">
        <text>L-histidyl-[protein] + phosphoenolpyruvate = N(pros)-phospho-L-histidyl-[protein] + pyruvate</text>
        <dbReference type="Rhea" id="RHEA:23880"/>
        <dbReference type="Rhea" id="RHEA-COMP:9745"/>
        <dbReference type="Rhea" id="RHEA-COMP:9746"/>
        <dbReference type="ChEBI" id="CHEBI:15361"/>
        <dbReference type="ChEBI" id="CHEBI:29979"/>
        <dbReference type="ChEBI" id="CHEBI:58702"/>
        <dbReference type="ChEBI" id="CHEBI:64837"/>
        <dbReference type="EC" id="2.7.3.9"/>
    </reaction>
</comment>
<comment type="subcellular location">
    <subcellularLocation>
        <location evidence="4 17">Cytoplasm</location>
    </subcellularLocation>
</comment>
<feature type="active site" description="Tele-phosphohistidine intermediate" evidence="18">
    <location>
        <position position="198"/>
    </location>
</feature>
<feature type="active site" description="Proton donor" evidence="18">
    <location>
        <position position="496"/>
    </location>
</feature>
<comment type="similarity">
    <text evidence="5 17">Belongs to the PEP-utilizing enzyme family.</text>
</comment>
<dbReference type="InterPro" id="IPR000121">
    <property type="entry name" value="PEP_util_C"/>
</dbReference>
<keyword evidence="8 17" id="KW-0813">Transport</keyword>
<dbReference type="InterPro" id="IPR015813">
    <property type="entry name" value="Pyrv/PenolPyrv_kinase-like_dom"/>
</dbReference>
<feature type="binding site" evidence="19">
    <location>
        <position position="301"/>
    </location>
    <ligand>
        <name>phosphoenolpyruvate</name>
        <dbReference type="ChEBI" id="CHEBI:58702"/>
    </ligand>
</feature>
<evidence type="ECO:0000256" key="5">
    <source>
        <dbReference type="ARBA" id="ARBA00007837"/>
    </source>
</evidence>
<feature type="domain" description="Phosphotransferase system enzyme I N-terminal" evidence="24">
    <location>
        <begin position="21"/>
        <end position="135"/>
    </location>
</feature>
<dbReference type="EC" id="2.7.3.9" evidence="6 17"/>
<feature type="binding site" evidence="19">
    <location>
        <position position="338"/>
    </location>
    <ligand>
        <name>phosphoenolpyruvate</name>
        <dbReference type="ChEBI" id="CHEBI:58702"/>
    </ligand>
</feature>
<keyword evidence="11 17" id="KW-0808">Transferase</keyword>
<dbReference type="GO" id="GO:0008965">
    <property type="term" value="F:phosphoenolpyruvate-protein phosphotransferase activity"/>
    <property type="evidence" value="ECO:0007669"/>
    <property type="project" value="UniProtKB-EC"/>
</dbReference>
<evidence type="ECO:0000256" key="12">
    <source>
        <dbReference type="ARBA" id="ARBA00022683"/>
    </source>
</evidence>
<feature type="binding site" evidence="19">
    <location>
        <position position="461"/>
    </location>
    <ligand>
        <name>phosphoenolpyruvate</name>
        <dbReference type="ChEBI" id="CHEBI:58702"/>
    </ligand>
</feature>
<dbReference type="GO" id="GO:0016301">
    <property type="term" value="F:kinase activity"/>
    <property type="evidence" value="ECO:0007669"/>
    <property type="project" value="UniProtKB-KW"/>
</dbReference>
<evidence type="ECO:0000256" key="20">
    <source>
        <dbReference type="PIRSR" id="PIRSR000732-3"/>
    </source>
</evidence>
<dbReference type="InterPro" id="IPR036618">
    <property type="entry name" value="PtsI_HPr-bd_sf"/>
</dbReference>
<evidence type="ECO:0000256" key="14">
    <source>
        <dbReference type="ARBA" id="ARBA00022777"/>
    </source>
</evidence>
<evidence type="ECO:0000256" key="11">
    <source>
        <dbReference type="ARBA" id="ARBA00022679"/>
    </source>
</evidence>
<dbReference type="InterPro" id="IPR036637">
    <property type="entry name" value="Phosphohistidine_dom_sf"/>
</dbReference>
<dbReference type="PIRSF" id="PIRSF000732">
    <property type="entry name" value="PTS_enzyme_I"/>
    <property type="match status" value="1"/>
</dbReference>
<dbReference type="InterPro" id="IPR008279">
    <property type="entry name" value="PEP-util_enz_mobile_dom"/>
</dbReference>
<dbReference type="KEGG" id="pac:PPA0351"/>
<feature type="binding site" evidence="20">
    <location>
        <position position="427"/>
    </location>
    <ligand>
        <name>Mg(2+)</name>
        <dbReference type="ChEBI" id="CHEBI:18420"/>
    </ligand>
</feature>
<evidence type="ECO:0000256" key="6">
    <source>
        <dbReference type="ARBA" id="ARBA00012232"/>
    </source>
</evidence>
<comment type="cofactor">
    <cofactor evidence="2 17 20">
        <name>Mg(2+)</name>
        <dbReference type="ChEBI" id="CHEBI:18420"/>
    </cofactor>
</comment>
<dbReference type="Gene3D" id="3.20.20.60">
    <property type="entry name" value="Phosphoenolpyruvate-binding domains"/>
    <property type="match status" value="1"/>
</dbReference>
<dbReference type="HOGENOM" id="CLU_007308_7_0_11"/>
<feature type="domain" description="PEP-utilising enzyme mobile" evidence="22">
    <location>
        <begin position="162"/>
        <end position="233"/>
    </location>
</feature>
<feature type="domain" description="PEP-utilising enzyme C-terminal" evidence="23">
    <location>
        <begin position="263"/>
        <end position="534"/>
    </location>
</feature>
<dbReference type="Pfam" id="PF02896">
    <property type="entry name" value="PEP-utilizers_C"/>
    <property type="match status" value="1"/>
</dbReference>
<keyword evidence="13 17" id="KW-0479">Metal-binding</keyword>
<dbReference type="InterPro" id="IPR050499">
    <property type="entry name" value="PEP-utilizing_PTS_enzyme"/>
</dbReference>
<dbReference type="InterPro" id="IPR024692">
    <property type="entry name" value="PTS_EI"/>
</dbReference>
<evidence type="ECO:0000313" key="26">
    <source>
        <dbReference type="Proteomes" id="UP000000603"/>
    </source>
</evidence>
<accession>Q6AAW0</accession>
<dbReference type="EMBL" id="AE017283">
    <property type="protein sequence ID" value="AAT82106.1"/>
    <property type="molecule type" value="Genomic_DNA"/>
</dbReference>
<evidence type="ECO:0000256" key="17">
    <source>
        <dbReference type="PIRNR" id="PIRNR000732"/>
    </source>
</evidence>
<dbReference type="PANTHER" id="PTHR46244">
    <property type="entry name" value="PHOSPHOENOLPYRUVATE-PROTEIN PHOSPHOTRANSFERASE"/>
    <property type="match status" value="1"/>
</dbReference>
<feature type="binding site" evidence="19">
    <location>
        <begin position="450"/>
        <end position="451"/>
    </location>
    <ligand>
        <name>phosphoenolpyruvate</name>
        <dbReference type="ChEBI" id="CHEBI:58702"/>
    </ligand>
</feature>
<dbReference type="InterPro" id="IPR006318">
    <property type="entry name" value="PTS_EI-like"/>
</dbReference>
<keyword evidence="10 17" id="KW-0762">Sugar transport</keyword>
<dbReference type="InterPro" id="IPR008731">
    <property type="entry name" value="PTS_EIN"/>
</dbReference>
<dbReference type="eggNOG" id="COG1080">
    <property type="taxonomic scope" value="Bacteria"/>
</dbReference>
<evidence type="ECO:0000256" key="2">
    <source>
        <dbReference type="ARBA" id="ARBA00001946"/>
    </source>
</evidence>